<dbReference type="OrthoDB" id="1716625at2759"/>
<gene>
    <name evidence="1" type="ORF">CUNI_LOCUS1739</name>
</gene>
<dbReference type="AlphaFoldDB" id="A0A8S3YL90"/>
<evidence type="ECO:0000313" key="1">
    <source>
        <dbReference type="EMBL" id="CAG5116181.1"/>
    </source>
</evidence>
<accession>A0A8S3YL90</accession>
<keyword evidence="2" id="KW-1185">Reference proteome</keyword>
<reference evidence="1" key="1">
    <citation type="submission" date="2021-04" db="EMBL/GenBank/DDBJ databases">
        <authorList>
            <consortium name="Molecular Ecology Group"/>
        </authorList>
    </citation>
    <scope>NUCLEOTIDE SEQUENCE</scope>
</reference>
<organism evidence="1 2">
    <name type="scientific">Candidula unifasciata</name>
    <dbReference type="NCBI Taxonomy" id="100452"/>
    <lineage>
        <taxon>Eukaryota</taxon>
        <taxon>Metazoa</taxon>
        <taxon>Spiralia</taxon>
        <taxon>Lophotrochozoa</taxon>
        <taxon>Mollusca</taxon>
        <taxon>Gastropoda</taxon>
        <taxon>Heterobranchia</taxon>
        <taxon>Euthyneura</taxon>
        <taxon>Panpulmonata</taxon>
        <taxon>Eupulmonata</taxon>
        <taxon>Stylommatophora</taxon>
        <taxon>Helicina</taxon>
        <taxon>Helicoidea</taxon>
        <taxon>Geomitridae</taxon>
        <taxon>Candidula</taxon>
    </lineage>
</organism>
<dbReference type="Proteomes" id="UP000678393">
    <property type="component" value="Unassembled WGS sequence"/>
</dbReference>
<dbReference type="EMBL" id="CAJHNH020000222">
    <property type="protein sequence ID" value="CAG5116181.1"/>
    <property type="molecule type" value="Genomic_DNA"/>
</dbReference>
<name>A0A8S3YL90_9EUPU</name>
<feature type="non-terminal residue" evidence="1">
    <location>
        <position position="75"/>
    </location>
</feature>
<proteinExistence type="predicted"/>
<comment type="caution">
    <text evidence="1">The sequence shown here is derived from an EMBL/GenBank/DDBJ whole genome shotgun (WGS) entry which is preliminary data.</text>
</comment>
<evidence type="ECO:0000313" key="2">
    <source>
        <dbReference type="Proteomes" id="UP000678393"/>
    </source>
</evidence>
<protein>
    <submittedName>
        <fullName evidence="1">Uncharacterized protein</fullName>
    </submittedName>
</protein>
<sequence>MSGKVKSRSSANAADSATQSLNERILKECHSLYIDPENGLVKIAESLGLHLLAPRKKITVLLIGNHSAGKSSFIN</sequence>